<proteinExistence type="predicted"/>
<evidence type="ECO:0000313" key="4">
    <source>
        <dbReference type="Proteomes" id="UP000537592"/>
    </source>
</evidence>
<dbReference type="AlphaFoldDB" id="A0A7W5Z4A8"/>
<dbReference type="InterPro" id="IPR014729">
    <property type="entry name" value="Rossmann-like_a/b/a_fold"/>
</dbReference>
<comment type="caution">
    <text evidence="3">The sequence shown here is derived from an EMBL/GenBank/DDBJ whole genome shotgun (WGS) entry which is preliminary data.</text>
</comment>
<reference evidence="3 4" key="1">
    <citation type="submission" date="2020-08" db="EMBL/GenBank/DDBJ databases">
        <title>Genomic Encyclopedia of Type Strains, Phase IV (KMG-IV): sequencing the most valuable type-strain genomes for metagenomic binning, comparative biology and taxonomic classification.</title>
        <authorList>
            <person name="Goeker M."/>
        </authorList>
    </citation>
    <scope>NUCLEOTIDE SEQUENCE [LARGE SCALE GENOMIC DNA]</scope>
    <source>
        <strain evidence="3 4">DSM 28760</strain>
    </source>
</reference>
<dbReference type="GO" id="GO:0043164">
    <property type="term" value="P:Gram-negative-bacterium-type cell wall biogenesis"/>
    <property type="evidence" value="ECO:0007669"/>
    <property type="project" value="TreeGrafter"/>
</dbReference>
<dbReference type="GO" id="GO:0005886">
    <property type="term" value="C:plasma membrane"/>
    <property type="evidence" value="ECO:0007669"/>
    <property type="project" value="TreeGrafter"/>
</dbReference>
<evidence type="ECO:0000259" key="2">
    <source>
        <dbReference type="Pfam" id="PF02698"/>
    </source>
</evidence>
<feature type="domain" description="DUF218" evidence="2">
    <location>
        <begin position="80"/>
        <end position="245"/>
    </location>
</feature>
<dbReference type="InterPro" id="IPR003848">
    <property type="entry name" value="DUF218"/>
</dbReference>
<dbReference type="PROSITE" id="PS51257">
    <property type="entry name" value="PROKAR_LIPOPROTEIN"/>
    <property type="match status" value="1"/>
</dbReference>
<sequence length="267" mass="29457">MFFILSKIVWFFTSPTNLLLIILLISCLLLFTRFARQARVAALAVTIVLLVVGVSPLSRFLVQTLENVYPDISQDPGRVDGIIVLGGASNFARGQLRVGNAGSRLVAAAELARAYPDAPVIFTGGSARIMMAEERTEADGARIFFDIAGFSPDRVIYENQARNTLENAVLAKQLANPQPGQRWLLVTSAFHMPRSVETFRRAGFDVVPYPVDFRSDGRFSEDFRPFAIAPEGLHLADIAAKEWIGMLVYWLRDHLTRPSAQTSSGAN</sequence>
<dbReference type="EMBL" id="JACICC010000004">
    <property type="protein sequence ID" value="MBB3809803.1"/>
    <property type="molecule type" value="Genomic_DNA"/>
</dbReference>
<evidence type="ECO:0000256" key="1">
    <source>
        <dbReference type="SAM" id="Phobius"/>
    </source>
</evidence>
<dbReference type="Proteomes" id="UP000537592">
    <property type="component" value="Unassembled WGS sequence"/>
</dbReference>
<dbReference type="PANTHER" id="PTHR30336:SF4">
    <property type="entry name" value="ENVELOPE BIOGENESIS FACTOR ELYC"/>
    <property type="match status" value="1"/>
</dbReference>
<dbReference type="CDD" id="cd06259">
    <property type="entry name" value="YdcF-like"/>
    <property type="match status" value="1"/>
</dbReference>
<keyword evidence="1" id="KW-1133">Transmembrane helix</keyword>
<keyword evidence="4" id="KW-1185">Reference proteome</keyword>
<feature type="transmembrane region" description="Helical" evidence="1">
    <location>
        <begin position="40"/>
        <end position="62"/>
    </location>
</feature>
<accession>A0A7W5Z4A8</accession>
<dbReference type="Gene3D" id="3.40.50.620">
    <property type="entry name" value="HUPs"/>
    <property type="match status" value="1"/>
</dbReference>
<protein>
    <submittedName>
        <fullName evidence="3">Uncharacterized SAM-binding protein YcdF (DUF218 family)</fullName>
    </submittedName>
</protein>
<gene>
    <name evidence="3" type="ORF">FHS81_001891</name>
</gene>
<feature type="transmembrane region" description="Helical" evidence="1">
    <location>
        <begin position="12"/>
        <end position="31"/>
    </location>
</feature>
<keyword evidence="1" id="KW-0812">Transmembrane</keyword>
<name>A0A7W5Z4A8_9HYPH</name>
<organism evidence="3 4">
    <name type="scientific">Pseudochelatococcus contaminans</name>
    <dbReference type="NCBI Taxonomy" id="1538103"/>
    <lineage>
        <taxon>Bacteria</taxon>
        <taxon>Pseudomonadati</taxon>
        <taxon>Pseudomonadota</taxon>
        <taxon>Alphaproteobacteria</taxon>
        <taxon>Hyphomicrobiales</taxon>
        <taxon>Chelatococcaceae</taxon>
        <taxon>Pseudochelatococcus</taxon>
    </lineage>
</organism>
<dbReference type="PANTHER" id="PTHR30336">
    <property type="entry name" value="INNER MEMBRANE PROTEIN, PROBABLE PERMEASE"/>
    <property type="match status" value="1"/>
</dbReference>
<dbReference type="InterPro" id="IPR051599">
    <property type="entry name" value="Cell_Envelope_Assoc"/>
</dbReference>
<keyword evidence="1" id="KW-0472">Membrane</keyword>
<dbReference type="Pfam" id="PF02698">
    <property type="entry name" value="DUF218"/>
    <property type="match status" value="1"/>
</dbReference>
<evidence type="ECO:0000313" key="3">
    <source>
        <dbReference type="EMBL" id="MBB3809803.1"/>
    </source>
</evidence>
<dbReference type="RefSeq" id="WP_183752294.1">
    <property type="nucleotide sequence ID" value="NZ_JACICC010000004.1"/>
</dbReference>
<dbReference type="GO" id="GO:0000270">
    <property type="term" value="P:peptidoglycan metabolic process"/>
    <property type="evidence" value="ECO:0007669"/>
    <property type="project" value="TreeGrafter"/>
</dbReference>